<evidence type="ECO:0000256" key="4">
    <source>
        <dbReference type="ARBA" id="ARBA00022483"/>
    </source>
</evidence>
<dbReference type="GO" id="GO:0008593">
    <property type="term" value="P:regulation of Notch signaling pathway"/>
    <property type="evidence" value="ECO:0007669"/>
    <property type="project" value="TreeGrafter"/>
</dbReference>
<dbReference type="InterPro" id="IPR015943">
    <property type="entry name" value="WD40/YVTN_repeat-like_dom_sf"/>
</dbReference>
<dbReference type="GO" id="GO:0006893">
    <property type="term" value="P:Golgi to plasma membrane transport"/>
    <property type="evidence" value="ECO:0007669"/>
    <property type="project" value="TreeGrafter"/>
</dbReference>
<dbReference type="Pfam" id="PF00400">
    <property type="entry name" value="WD40"/>
    <property type="match status" value="1"/>
</dbReference>
<keyword evidence="6" id="KW-0597">Phosphoprotein</keyword>
<dbReference type="GO" id="GO:0019905">
    <property type="term" value="F:syntaxin binding"/>
    <property type="evidence" value="ECO:0007669"/>
    <property type="project" value="TreeGrafter"/>
</dbReference>
<organism evidence="14">
    <name type="scientific">Hirondellea gigas</name>
    <dbReference type="NCBI Taxonomy" id="1518452"/>
    <lineage>
        <taxon>Eukaryota</taxon>
        <taxon>Metazoa</taxon>
        <taxon>Ecdysozoa</taxon>
        <taxon>Arthropoda</taxon>
        <taxon>Crustacea</taxon>
        <taxon>Multicrustacea</taxon>
        <taxon>Malacostraca</taxon>
        <taxon>Eumalacostraca</taxon>
        <taxon>Peracarida</taxon>
        <taxon>Amphipoda</taxon>
        <taxon>Amphilochidea</taxon>
        <taxon>Lysianassida</taxon>
        <taxon>Lysianassidira</taxon>
        <taxon>Lysianassoidea</taxon>
        <taxon>Lysianassidae</taxon>
        <taxon>Hirondellea</taxon>
    </lineage>
</organism>
<dbReference type="GO" id="GO:0012505">
    <property type="term" value="C:endomembrane system"/>
    <property type="evidence" value="ECO:0007669"/>
    <property type="project" value="UniProtKB-SubCell"/>
</dbReference>
<dbReference type="GO" id="GO:0032878">
    <property type="term" value="P:regulation of establishment or maintenance of cell polarity"/>
    <property type="evidence" value="ECO:0007669"/>
    <property type="project" value="TreeGrafter"/>
</dbReference>
<feature type="region of interest" description="Disordered" evidence="11">
    <location>
        <begin position="1175"/>
        <end position="1198"/>
    </location>
</feature>
<reference evidence="14" key="1">
    <citation type="submission" date="2017-11" db="EMBL/GenBank/DDBJ databases">
        <title>The sensing device of the deep-sea amphipod.</title>
        <authorList>
            <person name="Kobayashi H."/>
            <person name="Nagahama T."/>
            <person name="Arai W."/>
            <person name="Sasagawa Y."/>
            <person name="Umeda M."/>
            <person name="Hayashi T."/>
            <person name="Nikaido I."/>
            <person name="Watanabe H."/>
            <person name="Oguri K."/>
            <person name="Kitazato H."/>
            <person name="Fujioka K."/>
            <person name="Kido Y."/>
            <person name="Takami H."/>
        </authorList>
    </citation>
    <scope>NUCLEOTIDE SEQUENCE</scope>
    <source>
        <tissue evidence="14">Whole body</tissue>
    </source>
</reference>
<dbReference type="InterPro" id="IPR000664">
    <property type="entry name" value="Lethal2_giant"/>
</dbReference>
<evidence type="ECO:0000256" key="2">
    <source>
        <dbReference type="ARBA" id="ARBA00004496"/>
    </source>
</evidence>
<dbReference type="GO" id="GO:0030866">
    <property type="term" value="P:cortical actin cytoskeleton organization"/>
    <property type="evidence" value="ECO:0007669"/>
    <property type="project" value="TreeGrafter"/>
</dbReference>
<keyword evidence="8" id="KW-0677">Repeat</keyword>
<dbReference type="GO" id="GO:0051294">
    <property type="term" value="P:establishment of spindle orientation"/>
    <property type="evidence" value="ECO:0007669"/>
    <property type="project" value="TreeGrafter"/>
</dbReference>
<protein>
    <submittedName>
        <fullName evidence="14">Lethal(2) giant larvae protein homolog 1-like</fullName>
    </submittedName>
</protein>
<dbReference type="GO" id="GO:0006887">
    <property type="term" value="P:exocytosis"/>
    <property type="evidence" value="ECO:0007669"/>
    <property type="project" value="UniProtKB-KW"/>
</dbReference>
<dbReference type="GO" id="GO:0030864">
    <property type="term" value="C:cortical actin cytoskeleton"/>
    <property type="evidence" value="ECO:0007669"/>
    <property type="project" value="TreeGrafter"/>
</dbReference>
<evidence type="ECO:0000259" key="13">
    <source>
        <dbReference type="Pfam" id="PF08596"/>
    </source>
</evidence>
<dbReference type="Pfam" id="PF08366">
    <property type="entry name" value="LLGL"/>
    <property type="match status" value="1"/>
</dbReference>
<feature type="compositionally biased region" description="Low complexity" evidence="11">
    <location>
        <begin position="1175"/>
        <end position="1190"/>
    </location>
</feature>
<dbReference type="GO" id="GO:0005096">
    <property type="term" value="F:GTPase activator activity"/>
    <property type="evidence" value="ECO:0007669"/>
    <property type="project" value="TreeGrafter"/>
</dbReference>
<evidence type="ECO:0000259" key="12">
    <source>
        <dbReference type="Pfam" id="PF08366"/>
    </source>
</evidence>
<dbReference type="PRINTS" id="PR00962">
    <property type="entry name" value="LETHAL2GIANT"/>
</dbReference>
<dbReference type="InterPro" id="IPR001680">
    <property type="entry name" value="WD40_rpt"/>
</dbReference>
<dbReference type="SMART" id="SM00320">
    <property type="entry name" value="WD40"/>
    <property type="match status" value="6"/>
</dbReference>
<feature type="domain" description="Lethal giant larvae (Lgl)-like C-terminal" evidence="13">
    <location>
        <begin position="759"/>
        <end position="972"/>
    </location>
</feature>
<dbReference type="GO" id="GO:0005886">
    <property type="term" value="C:plasma membrane"/>
    <property type="evidence" value="ECO:0007669"/>
    <property type="project" value="TreeGrafter"/>
</dbReference>
<keyword evidence="5" id="KW-0963">Cytoplasm</keyword>
<feature type="repeat" description="WD" evidence="10">
    <location>
        <begin position="72"/>
        <end position="106"/>
    </location>
</feature>
<keyword evidence="9" id="KW-0472">Membrane</keyword>
<dbReference type="Pfam" id="PF08596">
    <property type="entry name" value="Lgl_C"/>
    <property type="match status" value="1"/>
</dbReference>
<feature type="compositionally biased region" description="Acidic residues" evidence="11">
    <location>
        <begin position="515"/>
        <end position="528"/>
    </location>
</feature>
<dbReference type="AlphaFoldDB" id="A0A6A7FXL5"/>
<evidence type="ECO:0000256" key="7">
    <source>
        <dbReference type="ARBA" id="ARBA00022574"/>
    </source>
</evidence>
<keyword evidence="7 10" id="KW-0853">WD repeat</keyword>
<keyword evidence="4" id="KW-0268">Exocytosis</keyword>
<proteinExistence type="evidence at transcript level"/>
<dbReference type="EMBL" id="IACT01003641">
    <property type="protein sequence ID" value="LAC22873.1"/>
    <property type="molecule type" value="mRNA"/>
</dbReference>
<evidence type="ECO:0000256" key="8">
    <source>
        <dbReference type="ARBA" id="ARBA00022737"/>
    </source>
</evidence>
<evidence type="ECO:0000256" key="3">
    <source>
        <dbReference type="ARBA" id="ARBA00008070"/>
    </source>
</evidence>
<dbReference type="InterPro" id="IPR013905">
    <property type="entry name" value="Lgl_C_dom"/>
</dbReference>
<evidence type="ECO:0000256" key="11">
    <source>
        <dbReference type="SAM" id="MobiDB-lite"/>
    </source>
</evidence>
<feature type="region of interest" description="Disordered" evidence="11">
    <location>
        <begin position="513"/>
        <end position="532"/>
    </location>
</feature>
<dbReference type="InterPro" id="IPR036322">
    <property type="entry name" value="WD40_repeat_dom_sf"/>
</dbReference>
<evidence type="ECO:0000256" key="9">
    <source>
        <dbReference type="ARBA" id="ARBA00023136"/>
    </source>
</evidence>
<feature type="domain" description="Lethal giant larvae homologue 2" evidence="12">
    <location>
        <begin position="287"/>
        <end position="408"/>
    </location>
</feature>
<evidence type="ECO:0000313" key="14">
    <source>
        <dbReference type="EMBL" id="LAC22873.1"/>
    </source>
</evidence>
<evidence type="ECO:0000256" key="6">
    <source>
        <dbReference type="ARBA" id="ARBA00022553"/>
    </source>
</evidence>
<dbReference type="GO" id="GO:0045159">
    <property type="term" value="F:myosin II binding"/>
    <property type="evidence" value="ECO:0007669"/>
    <property type="project" value="TreeGrafter"/>
</dbReference>
<evidence type="ECO:0000256" key="10">
    <source>
        <dbReference type="PROSITE-ProRule" id="PRU00221"/>
    </source>
</evidence>
<comment type="subcellular location">
    <subcellularLocation>
        <location evidence="2">Cytoplasm</location>
    </subcellularLocation>
    <subcellularLocation>
        <location evidence="1">Endomembrane system</location>
    </subcellularLocation>
</comment>
<name>A0A6A7FXL5_9CRUS</name>
<feature type="region of interest" description="Disordered" evidence="11">
    <location>
        <begin position="263"/>
        <end position="284"/>
    </location>
</feature>
<sequence>MLKFMKHQQKLTPERIQKQKELFAFTRACQHGFPPKPSAMDYDPELKLLAIATRTAAITIYGAPGVEFYGQHDSHEHAVTALCFVPGQGILMTLCADNTLHQWHIQGNGGPQSSQLLLKHSTTLEGKLKRISVMSCCIGSNNLLVGTEGGNIYLCNITTFTFSDNIIYQDVVMQNVPEAYKVNPGPVESLNQHPAHPNKVLIGYQRGLSVLWDMPTLTALQTYVSSQQLESSSWHPDGDKFLSCHNDGSITIWPSELLHERDTDSTGAVNGSVEESCKQPEPMDGPNTIYGPFPCKPINKVQWRRAKGGGNLLIFSGGMQRASHGDRNTVTVMNYSSEAEADNSSSDMHVTFSLSSRVLDFCVTQENLHTTTTDIKQEQLTDASVAGCLLILCEEEIVFIDLCLPEWPVLPQPYLCSLHSSAITCSTLVSAPHSAVYNRIRAAGSTGGQANVSGREFPITGGCPAPGTAPSPDTPQDLFITGHEDGTVRLWCGGGVCMSLLHTVNTATFFTSDDPPADDGAGAEDDDWPPFRKTGMYDPYSDDPRLGVKKVEMCGLSGQLVVAGTAGQIIVVNYTDATEAAEPVKVQPVEVNVVAENDNFVWKSHNKLNWKSEPVELGPGLEVQLLLQLHPPAACTSLHLHSEWGLLACGTAHGFALTDIVAGKNLLAKSTLSSLDVANAADEGPMSRRKSLKKSLRESFRRLRRGRSTRKTTQAAANRPPPKSAAAAVEVESGVRSVERSVESRQQSADYLGSMVRCLHLSKCFLANNSVMSATLWAGTNSGAIYVFTIAIPPSDKRKEVPITVQLGKEIHLKHAAPVMCIAILDGKARPFPPPLAVKKELAPAPDTSAPHKVLICSEEQLKVFTLPQLKPYTKYKLTAIDGSRIRKIGFSDFVSSVDPNYSEPCFTVVTNQGEVSVFSLPECRRQISATCFKKEDINGINSAVFNKSGEMVFLTAPSELMRVSLSAAKITQPRPLLNQPSSAGSKVASDVAAREAVAVTAAAAPAVEQNKLTDEVGGKAPRKDGCNSTTAAGEKAAAAAGEKVTTGEKAAADEKAAAAEHTLQVTDCAAGATKLEDFNGAGDTSLLSGDITIDSIRDHMAVGSNTTIASNTTIGSGSVAQSTTATTTTSSSTTATSVNCQTVTKQTITVIKSSQLVTATHDQQGECSVNTVTETTSSSSNTTSACAAADATVNGTE</sequence>
<dbReference type="PROSITE" id="PS50082">
    <property type="entry name" value="WD_REPEATS_2"/>
    <property type="match status" value="1"/>
</dbReference>
<evidence type="ECO:0000256" key="5">
    <source>
        <dbReference type="ARBA" id="ARBA00022490"/>
    </source>
</evidence>
<dbReference type="SUPFAM" id="SSF50978">
    <property type="entry name" value="WD40 repeat-like"/>
    <property type="match status" value="2"/>
</dbReference>
<feature type="region of interest" description="Disordered" evidence="11">
    <location>
        <begin position="701"/>
        <end position="728"/>
    </location>
</feature>
<comment type="similarity">
    <text evidence="3">Belongs to the WD repeat L(2)GL family.</text>
</comment>
<dbReference type="InterPro" id="IPR013577">
    <property type="entry name" value="LLGL2"/>
</dbReference>
<dbReference type="PANTHER" id="PTHR10241:SF29">
    <property type="entry name" value="LETHAL(2) GIANT LARVAE PROTEIN"/>
    <property type="match status" value="1"/>
</dbReference>
<evidence type="ECO:0000256" key="1">
    <source>
        <dbReference type="ARBA" id="ARBA00004308"/>
    </source>
</evidence>
<dbReference type="PANTHER" id="PTHR10241">
    <property type="entry name" value="LETHAL 2 GIANT LARVAE PROTEIN"/>
    <property type="match status" value="1"/>
</dbReference>
<dbReference type="Gene3D" id="2.130.10.10">
    <property type="entry name" value="YVTN repeat-like/Quinoprotein amine dehydrogenase"/>
    <property type="match status" value="2"/>
</dbReference>
<accession>A0A6A7FXL5</accession>